<evidence type="ECO:0000313" key="2">
    <source>
        <dbReference type="Proteomes" id="UP001266305"/>
    </source>
</evidence>
<reference evidence="1 2" key="1">
    <citation type="submission" date="2023-05" db="EMBL/GenBank/DDBJ databases">
        <title>B98-5 Cell Line De Novo Hybrid Assembly: An Optical Mapping Approach.</title>
        <authorList>
            <person name="Kananen K."/>
            <person name="Auerbach J.A."/>
            <person name="Kautto E."/>
            <person name="Blachly J.S."/>
        </authorList>
    </citation>
    <scope>NUCLEOTIDE SEQUENCE [LARGE SCALE GENOMIC DNA]</scope>
    <source>
        <strain evidence="1">B95-8</strain>
        <tissue evidence="1">Cell line</tissue>
    </source>
</reference>
<gene>
    <name evidence="1" type="ORF">P7K49_031859</name>
</gene>
<evidence type="ECO:0000313" key="1">
    <source>
        <dbReference type="EMBL" id="KAK2090602.1"/>
    </source>
</evidence>
<organism evidence="1 2">
    <name type="scientific">Saguinus oedipus</name>
    <name type="common">Cotton-top tamarin</name>
    <name type="synonym">Oedipomidas oedipus</name>
    <dbReference type="NCBI Taxonomy" id="9490"/>
    <lineage>
        <taxon>Eukaryota</taxon>
        <taxon>Metazoa</taxon>
        <taxon>Chordata</taxon>
        <taxon>Craniata</taxon>
        <taxon>Vertebrata</taxon>
        <taxon>Euteleostomi</taxon>
        <taxon>Mammalia</taxon>
        <taxon>Eutheria</taxon>
        <taxon>Euarchontoglires</taxon>
        <taxon>Primates</taxon>
        <taxon>Haplorrhini</taxon>
        <taxon>Platyrrhini</taxon>
        <taxon>Cebidae</taxon>
        <taxon>Callitrichinae</taxon>
        <taxon>Saguinus</taxon>
    </lineage>
</organism>
<comment type="caution">
    <text evidence="1">The sequence shown here is derived from an EMBL/GenBank/DDBJ whole genome shotgun (WGS) entry which is preliminary data.</text>
</comment>
<sequence>MERGEKPFKEFLISTGMAGDNGLNEPTDTCLPTVRVIVAGSCKPALFSEAAPLRSTRFPPPLRLLPAMAEEVVGGRHSRASKGPSNLNCSVRALAP</sequence>
<accession>A0ABQ9U0L1</accession>
<name>A0ABQ9U0L1_SAGOE</name>
<dbReference type="Proteomes" id="UP001266305">
    <property type="component" value="Unassembled WGS sequence"/>
</dbReference>
<keyword evidence="2" id="KW-1185">Reference proteome</keyword>
<protein>
    <submittedName>
        <fullName evidence="1">Uncharacterized protein</fullName>
    </submittedName>
</protein>
<dbReference type="EMBL" id="JASSZA010000017">
    <property type="protein sequence ID" value="KAK2090602.1"/>
    <property type="molecule type" value="Genomic_DNA"/>
</dbReference>
<proteinExistence type="predicted"/>